<accession>A0A7I8WNB0</accession>
<dbReference type="Proteomes" id="UP000659654">
    <property type="component" value="Unassembled WGS sequence"/>
</dbReference>
<name>A0A7I8WNB0_BURXY</name>
<gene>
    <name evidence="2" type="ORF">BXYJ_LOCUS3160</name>
</gene>
<evidence type="ECO:0000313" key="3">
    <source>
        <dbReference type="Proteomes" id="UP000659654"/>
    </source>
</evidence>
<evidence type="ECO:0000256" key="1">
    <source>
        <dbReference type="SAM" id="Phobius"/>
    </source>
</evidence>
<keyword evidence="1" id="KW-0812">Transmembrane</keyword>
<keyword evidence="1" id="KW-1133">Transmembrane helix</keyword>
<organism evidence="2 3">
    <name type="scientific">Bursaphelenchus xylophilus</name>
    <name type="common">Pinewood nematode worm</name>
    <name type="synonym">Aphelenchoides xylophilus</name>
    <dbReference type="NCBI Taxonomy" id="6326"/>
    <lineage>
        <taxon>Eukaryota</taxon>
        <taxon>Metazoa</taxon>
        <taxon>Ecdysozoa</taxon>
        <taxon>Nematoda</taxon>
        <taxon>Chromadorea</taxon>
        <taxon>Rhabditida</taxon>
        <taxon>Tylenchina</taxon>
        <taxon>Tylenchomorpha</taxon>
        <taxon>Aphelenchoidea</taxon>
        <taxon>Aphelenchoididae</taxon>
        <taxon>Bursaphelenchus</taxon>
    </lineage>
</organism>
<sequence>MILRSYDHTDTTELFNTTGIPIAEIESVWNETTKFHEYDFEFSFNYGIRYEISTGLRNQDPNDTESHHCVGLYSKEKPKIRIAACVIRENEEAYRVYTFGNLHETSYYYKFDHQPNLTTFSIHGSVLAMTIDGLVLRIPQAALFKFETKLKSSRSYKLIFTTDNQNLTSGTLWHTFRNKTFIYPANPFPVTDDGKDSLSKRFRVIEEEESRAAVTLFRKIRIFVVTFIVSAFVIAILVCVLLSCVIHDLRRNKRHVKRNFKMEGQLRDLNNLATGRIEIRHFKDVEVQEAIQKFRQNIQNKTLRFYIVEGNKNEV</sequence>
<feature type="transmembrane region" description="Helical" evidence="1">
    <location>
        <begin position="222"/>
        <end position="246"/>
    </location>
</feature>
<dbReference type="AlphaFoldDB" id="A0A7I8WNB0"/>
<dbReference type="Proteomes" id="UP000582659">
    <property type="component" value="Unassembled WGS sequence"/>
</dbReference>
<proteinExistence type="predicted"/>
<comment type="caution">
    <text evidence="2">The sequence shown here is derived from an EMBL/GenBank/DDBJ whole genome shotgun (WGS) entry which is preliminary data.</text>
</comment>
<evidence type="ECO:0000313" key="2">
    <source>
        <dbReference type="EMBL" id="CAD5213698.1"/>
    </source>
</evidence>
<protein>
    <submittedName>
        <fullName evidence="2">(pine wood nematode) hypothetical protein</fullName>
    </submittedName>
</protein>
<reference evidence="2" key="1">
    <citation type="submission" date="2020-09" db="EMBL/GenBank/DDBJ databases">
        <authorList>
            <person name="Kikuchi T."/>
        </authorList>
    </citation>
    <scope>NUCLEOTIDE SEQUENCE</scope>
    <source>
        <strain evidence="2">Ka4C1</strain>
    </source>
</reference>
<keyword evidence="1" id="KW-0472">Membrane</keyword>
<keyword evidence="3" id="KW-1185">Reference proteome</keyword>
<dbReference type="EMBL" id="CAJFDI010000002">
    <property type="protein sequence ID" value="CAD5213698.1"/>
    <property type="molecule type" value="Genomic_DNA"/>
</dbReference>
<dbReference type="EMBL" id="CAJFCV020000002">
    <property type="protein sequence ID" value="CAG9093117.1"/>
    <property type="molecule type" value="Genomic_DNA"/>
</dbReference>